<dbReference type="InterPro" id="IPR029021">
    <property type="entry name" value="Prot-tyrosine_phosphatase-like"/>
</dbReference>
<comment type="subcellular location">
    <subcellularLocation>
        <location evidence="1">Endomembrane system</location>
        <topology evidence="1">Peripheral membrane protein</topology>
    </subcellularLocation>
</comment>
<feature type="compositionally biased region" description="Low complexity" evidence="4">
    <location>
        <begin position="424"/>
        <end position="436"/>
    </location>
</feature>
<dbReference type="SMART" id="SM00404">
    <property type="entry name" value="PTPc_motif"/>
    <property type="match status" value="1"/>
</dbReference>
<keyword evidence="8" id="KW-1185">Reference proteome</keyword>
<dbReference type="PANTHER" id="PTHR46645">
    <property type="entry name" value="GRAM DOMAIN-CONTAINING PROTEIN 2B-RELATED"/>
    <property type="match status" value="1"/>
</dbReference>
<dbReference type="PROSITE" id="PS50056">
    <property type="entry name" value="TYR_PHOSPHATASE_2"/>
    <property type="match status" value="1"/>
</dbReference>
<evidence type="ECO:0000259" key="5">
    <source>
        <dbReference type="PROSITE" id="PS50055"/>
    </source>
</evidence>
<dbReference type="OrthoDB" id="2162691at2759"/>
<dbReference type="InterPro" id="IPR003595">
    <property type="entry name" value="Tyr_Pase_cat"/>
</dbReference>
<dbReference type="EMBL" id="VCAZ01000092">
    <property type="protein sequence ID" value="TSR27773.1"/>
    <property type="molecule type" value="Genomic_DNA"/>
</dbReference>
<dbReference type="GO" id="GO:0005737">
    <property type="term" value="C:cytoplasm"/>
    <property type="evidence" value="ECO:0007669"/>
    <property type="project" value="UniProtKB-ARBA"/>
</dbReference>
<dbReference type="InterPro" id="IPR000242">
    <property type="entry name" value="PTP_cat"/>
</dbReference>
<dbReference type="PANTHER" id="PTHR46645:SF1">
    <property type="entry name" value="GRAM DOMAIN-CONTAINING PROTEIN"/>
    <property type="match status" value="1"/>
</dbReference>
<dbReference type="InterPro" id="IPR004182">
    <property type="entry name" value="GRAM"/>
</dbReference>
<dbReference type="InterPro" id="IPR036179">
    <property type="entry name" value="Ig-like_dom_sf"/>
</dbReference>
<dbReference type="SUPFAM" id="SSF52799">
    <property type="entry name" value="(Phosphotyrosine protein) phosphatases II"/>
    <property type="match status" value="1"/>
</dbReference>
<dbReference type="CDD" id="cd13220">
    <property type="entry name" value="PH-GRAM_GRAMDC"/>
    <property type="match status" value="1"/>
</dbReference>
<protein>
    <submittedName>
        <fullName evidence="7">GRAM domain-containing protein 2B</fullName>
    </submittedName>
</protein>
<sequence length="495" mass="55158">MKIAVGEKVVITPTRIPSPPHNLIRWAVNTTILLGPPSGVTVLPPYTDRASMDPSTLALELRNLLENDTGSYTLTIQRNAASVEGKTALYVLGVFITLSIVLERMRYEGAVDIFQTVKMLRTQRPAMVQTEVSFFSSMDYITAYWACVQETRSNLIPPMSKAGIGYPSHTLNHRYTSVFVKQVYTEYLFFVLFDKIVVSGNLTAVAFKVTEMEKKHSNWKQRHSEDSKKNMVDDRGLRPTSTIDEDGADYTDRLLNRSSFKNHSKSFLKHFPEISEIEDLINAFTCALKKEVLYHGKMYVSQQHVCFYSSVLLKETKVQIHVSGIQMIKKKNTARVVPNAISIITTTGDKYLFGSLRNRDVCFQVLNSICPQLQDGSAGGSPPMSSAENVHELEADMISSHSSQEDSPDPHRLSNSGQDKKKGNNSSFLSSASNISRVEGKNNSTSWNSPNRDGSSSEGNTGSSWVAMVTEKIRSFLLIGGTTNLNRLITVYLIL</sequence>
<evidence type="ECO:0000256" key="4">
    <source>
        <dbReference type="SAM" id="MobiDB-lite"/>
    </source>
</evidence>
<proteinExistence type="predicted"/>
<dbReference type="GO" id="GO:0012505">
    <property type="term" value="C:endomembrane system"/>
    <property type="evidence" value="ECO:0007669"/>
    <property type="project" value="UniProtKB-SubCell"/>
</dbReference>
<dbReference type="InterPro" id="IPR000387">
    <property type="entry name" value="Tyr_Pase_dom"/>
</dbReference>
<dbReference type="Pfam" id="PF02893">
    <property type="entry name" value="GRAM"/>
    <property type="match status" value="1"/>
</dbReference>
<dbReference type="GO" id="GO:0004725">
    <property type="term" value="F:protein tyrosine phosphatase activity"/>
    <property type="evidence" value="ECO:0007669"/>
    <property type="project" value="UniProtKB-EC"/>
</dbReference>
<evidence type="ECO:0000259" key="6">
    <source>
        <dbReference type="PROSITE" id="PS50056"/>
    </source>
</evidence>
<organism evidence="7 8">
    <name type="scientific">Bagarius yarrelli</name>
    <name type="common">Goonch</name>
    <name type="synonym">Bagrus yarrelli</name>
    <dbReference type="NCBI Taxonomy" id="175774"/>
    <lineage>
        <taxon>Eukaryota</taxon>
        <taxon>Metazoa</taxon>
        <taxon>Chordata</taxon>
        <taxon>Craniata</taxon>
        <taxon>Vertebrata</taxon>
        <taxon>Euteleostomi</taxon>
        <taxon>Actinopterygii</taxon>
        <taxon>Neopterygii</taxon>
        <taxon>Teleostei</taxon>
        <taxon>Ostariophysi</taxon>
        <taxon>Siluriformes</taxon>
        <taxon>Sisoridae</taxon>
        <taxon>Sisorinae</taxon>
        <taxon>Bagarius</taxon>
    </lineage>
</organism>
<keyword evidence="2" id="KW-0378">Hydrolase</keyword>
<comment type="caution">
    <text evidence="7">The sequence shown here is derived from an EMBL/GenBank/DDBJ whole genome shotgun (WGS) entry which is preliminary data.</text>
</comment>
<evidence type="ECO:0000313" key="8">
    <source>
        <dbReference type="Proteomes" id="UP000319801"/>
    </source>
</evidence>
<dbReference type="InterPro" id="IPR011993">
    <property type="entry name" value="PH-like_dom_sf"/>
</dbReference>
<reference evidence="7 8" key="1">
    <citation type="journal article" date="2019" name="Genome Biol. Evol.">
        <title>Whole-Genome Sequencing of the Giant Devil Catfish, Bagarius yarrelli.</title>
        <authorList>
            <person name="Jiang W."/>
            <person name="Lv Y."/>
            <person name="Cheng L."/>
            <person name="Yang K."/>
            <person name="Chao B."/>
            <person name="Wang X."/>
            <person name="Li Y."/>
            <person name="Pan X."/>
            <person name="You X."/>
            <person name="Zhang Y."/>
            <person name="Yang J."/>
            <person name="Li J."/>
            <person name="Zhang X."/>
            <person name="Liu S."/>
            <person name="Sun C."/>
            <person name="Yang J."/>
            <person name="Shi Q."/>
        </authorList>
    </citation>
    <scope>NUCLEOTIDE SEQUENCE [LARGE SCALE GENOMIC DNA]</scope>
    <source>
        <strain evidence="7">JWS20170419001</strain>
        <tissue evidence="7">Muscle</tissue>
    </source>
</reference>
<comment type="catalytic activity">
    <reaction evidence="3">
        <text>O-phospho-L-tyrosyl-[protein] + H2O = L-tyrosyl-[protein] + phosphate</text>
        <dbReference type="Rhea" id="RHEA:10684"/>
        <dbReference type="Rhea" id="RHEA-COMP:10136"/>
        <dbReference type="Rhea" id="RHEA-COMP:20101"/>
        <dbReference type="ChEBI" id="CHEBI:15377"/>
        <dbReference type="ChEBI" id="CHEBI:43474"/>
        <dbReference type="ChEBI" id="CHEBI:46858"/>
        <dbReference type="ChEBI" id="CHEBI:61978"/>
        <dbReference type="EC" id="3.1.3.48"/>
    </reaction>
</comment>
<feature type="compositionally biased region" description="Basic and acidic residues" evidence="4">
    <location>
        <begin position="408"/>
        <end position="422"/>
    </location>
</feature>
<evidence type="ECO:0000256" key="2">
    <source>
        <dbReference type="ARBA" id="ARBA00022912"/>
    </source>
</evidence>
<dbReference type="Pfam" id="PF00102">
    <property type="entry name" value="Y_phosphatase"/>
    <property type="match status" value="1"/>
</dbReference>
<dbReference type="AlphaFoldDB" id="A0A556V1I8"/>
<dbReference type="Gene3D" id="2.30.29.30">
    <property type="entry name" value="Pleckstrin-homology domain (PH domain)/Phosphotyrosine-binding domain (PTB)"/>
    <property type="match status" value="1"/>
</dbReference>
<dbReference type="Gene3D" id="3.90.190.10">
    <property type="entry name" value="Protein tyrosine phosphatase superfamily"/>
    <property type="match status" value="1"/>
</dbReference>
<feature type="compositionally biased region" description="Basic and acidic residues" evidence="4">
    <location>
        <begin position="218"/>
        <end position="237"/>
    </location>
</feature>
<feature type="region of interest" description="Disordered" evidence="4">
    <location>
        <begin position="398"/>
        <end position="462"/>
    </location>
</feature>
<dbReference type="InterPro" id="IPR013783">
    <property type="entry name" value="Ig-like_fold"/>
</dbReference>
<feature type="domain" description="Tyrosine specific protein phosphatases" evidence="6">
    <location>
        <begin position="93"/>
        <end position="135"/>
    </location>
</feature>
<name>A0A556V1I8_BAGYA</name>
<dbReference type="SMART" id="SM00568">
    <property type="entry name" value="GRAM"/>
    <property type="match status" value="1"/>
</dbReference>
<dbReference type="Gene3D" id="2.60.40.10">
    <property type="entry name" value="Immunoglobulins"/>
    <property type="match status" value="1"/>
</dbReference>
<feature type="region of interest" description="Disordered" evidence="4">
    <location>
        <begin position="218"/>
        <end position="238"/>
    </location>
</feature>
<gene>
    <name evidence="7" type="ORF">Baya_11808</name>
</gene>
<dbReference type="SUPFAM" id="SSF48726">
    <property type="entry name" value="Immunoglobulin"/>
    <property type="match status" value="1"/>
</dbReference>
<keyword evidence="2" id="KW-0904">Protein phosphatase</keyword>
<feature type="compositionally biased region" description="Polar residues" evidence="4">
    <location>
        <begin position="441"/>
        <end position="462"/>
    </location>
</feature>
<evidence type="ECO:0000256" key="1">
    <source>
        <dbReference type="ARBA" id="ARBA00004184"/>
    </source>
</evidence>
<dbReference type="Proteomes" id="UP000319801">
    <property type="component" value="Unassembled WGS sequence"/>
</dbReference>
<evidence type="ECO:0000313" key="7">
    <source>
        <dbReference type="EMBL" id="TSR27773.1"/>
    </source>
</evidence>
<accession>A0A556V1I8</accession>
<feature type="domain" description="Tyrosine-protein phosphatase" evidence="5">
    <location>
        <begin position="93"/>
        <end position="144"/>
    </location>
</feature>
<dbReference type="PROSITE" id="PS50055">
    <property type="entry name" value="TYR_PHOSPHATASE_PTP"/>
    <property type="match status" value="1"/>
</dbReference>
<dbReference type="InterPro" id="IPR052633">
    <property type="entry name" value="GRAM_domain_protein_2B"/>
</dbReference>
<evidence type="ECO:0000256" key="3">
    <source>
        <dbReference type="ARBA" id="ARBA00051722"/>
    </source>
</evidence>